<dbReference type="InterPro" id="IPR002156">
    <property type="entry name" value="RNaseH_domain"/>
</dbReference>
<dbReference type="Pfam" id="PF13456">
    <property type="entry name" value="RVT_3"/>
    <property type="match status" value="1"/>
</dbReference>
<keyword evidence="3" id="KW-0548">Nucleotidyltransferase</keyword>
<dbReference type="PROSITE" id="PS50994">
    <property type="entry name" value="INTEGRASE"/>
    <property type="match status" value="1"/>
</dbReference>
<dbReference type="AlphaFoldDB" id="A0A225UWR9"/>
<evidence type="ECO:0000259" key="2">
    <source>
        <dbReference type="PROSITE" id="PS50994"/>
    </source>
</evidence>
<evidence type="ECO:0000256" key="1">
    <source>
        <dbReference type="SAM" id="MobiDB-lite"/>
    </source>
</evidence>
<dbReference type="GO" id="GO:0015074">
    <property type="term" value="P:DNA integration"/>
    <property type="evidence" value="ECO:0007669"/>
    <property type="project" value="InterPro"/>
</dbReference>
<keyword evidence="3" id="KW-0695">RNA-directed DNA polymerase</keyword>
<keyword evidence="4" id="KW-1185">Reference proteome</keyword>
<organism evidence="3 4">
    <name type="scientific">Phytophthora megakarya</name>
    <dbReference type="NCBI Taxonomy" id="4795"/>
    <lineage>
        <taxon>Eukaryota</taxon>
        <taxon>Sar</taxon>
        <taxon>Stramenopiles</taxon>
        <taxon>Oomycota</taxon>
        <taxon>Peronosporomycetes</taxon>
        <taxon>Peronosporales</taxon>
        <taxon>Peronosporaceae</taxon>
        <taxon>Phytophthora</taxon>
    </lineage>
</organism>
<dbReference type="InterPro" id="IPR001584">
    <property type="entry name" value="Integrase_cat-core"/>
</dbReference>
<dbReference type="GO" id="GO:0003676">
    <property type="term" value="F:nucleic acid binding"/>
    <property type="evidence" value="ECO:0007669"/>
    <property type="project" value="InterPro"/>
</dbReference>
<dbReference type="Proteomes" id="UP000198211">
    <property type="component" value="Unassembled WGS sequence"/>
</dbReference>
<evidence type="ECO:0000313" key="4">
    <source>
        <dbReference type="Proteomes" id="UP000198211"/>
    </source>
</evidence>
<comment type="caution">
    <text evidence="3">The sequence shown here is derived from an EMBL/GenBank/DDBJ whole genome shotgun (WGS) entry which is preliminary data.</text>
</comment>
<dbReference type="InterPro" id="IPR050951">
    <property type="entry name" value="Retrovirus_Pol_polyprotein"/>
</dbReference>
<evidence type="ECO:0000313" key="3">
    <source>
        <dbReference type="EMBL" id="OWY97590.1"/>
    </source>
</evidence>
<keyword evidence="3" id="KW-0808">Transferase</keyword>
<dbReference type="InterPro" id="IPR012337">
    <property type="entry name" value="RNaseH-like_sf"/>
</dbReference>
<dbReference type="InterPro" id="IPR036397">
    <property type="entry name" value="RNaseH_sf"/>
</dbReference>
<feature type="region of interest" description="Disordered" evidence="1">
    <location>
        <begin position="156"/>
        <end position="208"/>
    </location>
</feature>
<dbReference type="PANTHER" id="PTHR37984">
    <property type="entry name" value="PROTEIN CBG26694"/>
    <property type="match status" value="1"/>
</dbReference>
<dbReference type="GO" id="GO:0004523">
    <property type="term" value="F:RNA-DNA hybrid ribonuclease activity"/>
    <property type="evidence" value="ECO:0007669"/>
    <property type="project" value="InterPro"/>
</dbReference>
<dbReference type="Gene3D" id="3.30.420.10">
    <property type="entry name" value="Ribonuclease H-like superfamily/Ribonuclease H"/>
    <property type="match status" value="2"/>
</dbReference>
<dbReference type="PANTHER" id="PTHR37984:SF5">
    <property type="entry name" value="PROTEIN NYNRIN-LIKE"/>
    <property type="match status" value="1"/>
</dbReference>
<feature type="domain" description="Integrase catalytic" evidence="2">
    <location>
        <begin position="345"/>
        <end position="430"/>
    </location>
</feature>
<dbReference type="EMBL" id="NBNE01010274">
    <property type="protein sequence ID" value="OWY97590.1"/>
    <property type="molecule type" value="Genomic_DNA"/>
</dbReference>
<protein>
    <submittedName>
        <fullName evidence="3">Reverse transcriptase</fullName>
    </submittedName>
</protein>
<dbReference type="GO" id="GO:0003964">
    <property type="term" value="F:RNA-directed DNA polymerase activity"/>
    <property type="evidence" value="ECO:0007669"/>
    <property type="project" value="UniProtKB-KW"/>
</dbReference>
<name>A0A225UWR9_9STRA</name>
<gene>
    <name evidence="3" type="ORF">PHMEG_00031845</name>
</gene>
<proteinExistence type="predicted"/>
<sequence length="430" mass="48642">MNNGVQAALDIGATDLGIIGDSRLAIQQLLGVITCKKESLMTQLNHHRELVARLKSGKYLHAVREYNASADSLATEALENKASNVIYAPITESSADEPSVSIAQAQFQTRHLRHMEPPWRSGTVLERRRKNFFDFDLTVTTRLQARSKLKRVRFADETSVTGGEDVTQREETNGVPTEDSVRQEAELSRVTAPNGYTPALPDAEDMGPLTAQREYRRRIATAQDEELRSPWGKINPNVPCSEKMSDHFVLSEENVLYYVGTRPLRRDQQQEDAMLRLVVPLTMIQEVLQNCHDSLEGGHQGIARIFYRVKLDYSIRRRSEARVVLSRFSSKSRPTIRGYSPGNILAERPFQVVSMDFVIPLPKSRRGNTALLLFQCAFTGYVMGKAMADTTALRVAQAFEECMYQRFGAPPLIRHDRDPRFMSEVYQSFT</sequence>
<dbReference type="SUPFAM" id="SSF53098">
    <property type="entry name" value="Ribonuclease H-like"/>
    <property type="match status" value="1"/>
</dbReference>
<reference evidence="4" key="1">
    <citation type="submission" date="2017-03" db="EMBL/GenBank/DDBJ databases">
        <title>Phytopthora megakarya and P. palmivora, two closely related causual agents of cacao black pod achieved similar genome size and gene model numbers by different mechanisms.</title>
        <authorList>
            <person name="Ali S."/>
            <person name="Shao J."/>
            <person name="Larry D.J."/>
            <person name="Kronmiller B."/>
            <person name="Shen D."/>
            <person name="Strem M.D."/>
            <person name="Melnick R.L."/>
            <person name="Guiltinan M.J."/>
            <person name="Tyler B.M."/>
            <person name="Meinhardt L.W."/>
            <person name="Bailey B.A."/>
        </authorList>
    </citation>
    <scope>NUCLEOTIDE SEQUENCE [LARGE SCALE GENOMIC DNA]</scope>
    <source>
        <strain evidence="4">zdho120</strain>
    </source>
</reference>
<accession>A0A225UWR9</accession>